<dbReference type="GO" id="GO:0031054">
    <property type="term" value="P:pre-miRNA processing"/>
    <property type="evidence" value="ECO:0007669"/>
    <property type="project" value="TreeGrafter"/>
</dbReference>
<dbReference type="InterPro" id="IPR019844">
    <property type="entry name" value="CSD_CS"/>
</dbReference>
<sequence length="201" mass="21308">MLKIVHVLAGAIALLLSFVPSLRGGLPLLLQPEALCLLMLGLLNAQFIPSAQLADARTRPVIVAVSLLLVLAVVLQAAVLLAPLPEIAGQPATLASLLLAFVAVLLHLATIQVSGGQPAARTRASTPSSVGRETGTVKWFNTSKGFGFISRDSGDDVFVHFRAIRGEGHRVLVEGQRVEFTIMMRDKGLQAEDVIPVQPGR</sequence>
<dbReference type="PROSITE" id="PS00352">
    <property type="entry name" value="CSD_1"/>
    <property type="match status" value="1"/>
</dbReference>
<evidence type="ECO:0000256" key="4">
    <source>
        <dbReference type="SAM" id="Phobius"/>
    </source>
</evidence>
<evidence type="ECO:0000256" key="1">
    <source>
        <dbReference type="ARBA" id="ARBA00004496"/>
    </source>
</evidence>
<dbReference type="InterPro" id="IPR002059">
    <property type="entry name" value="CSP_DNA-bd"/>
</dbReference>
<dbReference type="EMBL" id="POUT01000008">
    <property type="protein sequence ID" value="PNG08800.1"/>
    <property type="molecule type" value="Genomic_DNA"/>
</dbReference>
<feature type="transmembrane region" description="Helical" evidence="4">
    <location>
        <begin position="34"/>
        <end position="54"/>
    </location>
</feature>
<keyword evidence="2" id="KW-0963">Cytoplasm</keyword>
<accession>A0A2N8T234</accession>
<reference evidence="6 7" key="1">
    <citation type="submission" date="2018-01" db="EMBL/GenBank/DDBJ databases">
        <title>Denitrification phenotypes of diverse strains of Pseudomonas stutzeri.</title>
        <authorList>
            <person name="Milligan D.A."/>
            <person name="Bergaust L."/>
            <person name="Bakken L.R."/>
            <person name="Frostegard A."/>
        </authorList>
    </citation>
    <scope>NUCLEOTIDE SEQUENCE [LARGE SCALE GENOMIC DNA]</scope>
    <source>
        <strain evidence="6 7">24a75</strain>
    </source>
</reference>
<evidence type="ECO:0000256" key="3">
    <source>
        <dbReference type="RuleBase" id="RU000408"/>
    </source>
</evidence>
<evidence type="ECO:0000259" key="5">
    <source>
        <dbReference type="PROSITE" id="PS51857"/>
    </source>
</evidence>
<name>A0A2N8T234_STUST</name>
<dbReference type="SUPFAM" id="SSF50249">
    <property type="entry name" value="Nucleic acid-binding proteins"/>
    <property type="match status" value="1"/>
</dbReference>
<protein>
    <submittedName>
        <fullName evidence="6">Cold-shock protein</fullName>
    </submittedName>
</protein>
<dbReference type="InterPro" id="IPR012340">
    <property type="entry name" value="NA-bd_OB-fold"/>
</dbReference>
<dbReference type="GO" id="GO:0003729">
    <property type="term" value="F:mRNA binding"/>
    <property type="evidence" value="ECO:0007669"/>
    <property type="project" value="TreeGrafter"/>
</dbReference>
<dbReference type="InterPro" id="IPR051373">
    <property type="entry name" value="Lin-28_RNA-binding"/>
</dbReference>
<dbReference type="InterPro" id="IPR011129">
    <property type="entry name" value="CSD"/>
</dbReference>
<evidence type="ECO:0000256" key="2">
    <source>
        <dbReference type="ARBA" id="ARBA00022490"/>
    </source>
</evidence>
<dbReference type="GO" id="GO:0005829">
    <property type="term" value="C:cytosol"/>
    <property type="evidence" value="ECO:0007669"/>
    <property type="project" value="UniProtKB-ARBA"/>
</dbReference>
<dbReference type="NCBIfam" id="NF041604">
    <property type="entry name" value="CSP_NTE_dom"/>
    <property type="match status" value="1"/>
</dbReference>
<dbReference type="Gene3D" id="2.40.50.140">
    <property type="entry name" value="Nucleic acid-binding proteins"/>
    <property type="match status" value="1"/>
</dbReference>
<keyword evidence="4" id="KW-1133">Transmembrane helix</keyword>
<keyword evidence="4" id="KW-0472">Membrane</keyword>
<dbReference type="CDD" id="cd04458">
    <property type="entry name" value="CSP_CDS"/>
    <property type="match status" value="1"/>
</dbReference>
<dbReference type="InterPro" id="IPR048090">
    <property type="entry name" value="CSP_N_ext_dom"/>
</dbReference>
<gene>
    <name evidence="6" type="ORF">CXK94_14895</name>
</gene>
<dbReference type="AlphaFoldDB" id="A0A2N8T234"/>
<proteinExistence type="predicted"/>
<feature type="transmembrane region" description="Helical" evidence="4">
    <location>
        <begin position="61"/>
        <end position="82"/>
    </location>
</feature>
<dbReference type="SMART" id="SM00357">
    <property type="entry name" value="CSP"/>
    <property type="match status" value="1"/>
</dbReference>
<feature type="transmembrane region" description="Helical" evidence="4">
    <location>
        <begin position="94"/>
        <end position="113"/>
    </location>
</feature>
<organism evidence="6 7">
    <name type="scientific">Stutzerimonas stutzeri</name>
    <name type="common">Pseudomonas stutzeri</name>
    <dbReference type="NCBI Taxonomy" id="316"/>
    <lineage>
        <taxon>Bacteria</taxon>
        <taxon>Pseudomonadati</taxon>
        <taxon>Pseudomonadota</taxon>
        <taxon>Gammaproteobacteria</taxon>
        <taxon>Pseudomonadales</taxon>
        <taxon>Pseudomonadaceae</taxon>
        <taxon>Stutzerimonas</taxon>
    </lineage>
</organism>
<evidence type="ECO:0000313" key="6">
    <source>
        <dbReference type="EMBL" id="PNG08800.1"/>
    </source>
</evidence>
<dbReference type="Pfam" id="PF00313">
    <property type="entry name" value="CSD"/>
    <property type="match status" value="1"/>
</dbReference>
<dbReference type="PRINTS" id="PR00050">
    <property type="entry name" value="COLDSHOCK"/>
</dbReference>
<evidence type="ECO:0000313" key="7">
    <source>
        <dbReference type="Proteomes" id="UP000236023"/>
    </source>
</evidence>
<keyword evidence="4" id="KW-0812">Transmembrane</keyword>
<dbReference type="Proteomes" id="UP000236023">
    <property type="component" value="Unassembled WGS sequence"/>
</dbReference>
<dbReference type="PROSITE" id="PS51857">
    <property type="entry name" value="CSD_2"/>
    <property type="match status" value="1"/>
</dbReference>
<dbReference type="PANTHER" id="PTHR46109">
    <property type="entry name" value="PROTEIN LIN-28"/>
    <property type="match status" value="1"/>
</dbReference>
<dbReference type="RefSeq" id="WP_102894950.1">
    <property type="nucleotide sequence ID" value="NZ_JAMOHU010000006.1"/>
</dbReference>
<dbReference type="PANTHER" id="PTHR46109:SF1">
    <property type="entry name" value="PROTEIN LIN-28 HOMOLOG"/>
    <property type="match status" value="1"/>
</dbReference>
<comment type="caution">
    <text evidence="6">The sequence shown here is derived from an EMBL/GenBank/DDBJ whole genome shotgun (WGS) entry which is preliminary data.</text>
</comment>
<feature type="domain" description="CSD" evidence="5">
    <location>
        <begin position="132"/>
        <end position="196"/>
    </location>
</feature>
<comment type="subcellular location">
    <subcellularLocation>
        <location evidence="1 3">Cytoplasm</location>
    </subcellularLocation>
</comment>